<evidence type="ECO:0000256" key="1">
    <source>
        <dbReference type="ARBA" id="ARBA00001625"/>
    </source>
</evidence>
<feature type="binding site" evidence="9">
    <location>
        <begin position="90"/>
        <end position="93"/>
    </location>
    <ligand>
        <name>substrate</name>
    </ligand>
</feature>
<dbReference type="PROSITE" id="PS00629">
    <property type="entry name" value="IMP_1"/>
    <property type="match status" value="1"/>
</dbReference>
<evidence type="ECO:0000256" key="3">
    <source>
        <dbReference type="ARBA" id="ARBA00022475"/>
    </source>
</evidence>
<evidence type="ECO:0000256" key="2">
    <source>
        <dbReference type="ARBA" id="ARBA00005289"/>
    </source>
</evidence>
<feature type="binding site" evidence="9">
    <location>
        <position position="88"/>
    </location>
    <ligand>
        <name>Mg(2+)</name>
        <dbReference type="ChEBI" id="CHEBI:18420"/>
        <label>2</label>
    </ligand>
</feature>
<evidence type="ECO:0000256" key="9">
    <source>
        <dbReference type="HAMAP-Rule" id="MF_02095"/>
    </source>
</evidence>
<comment type="catalytic activity">
    <reaction evidence="1 9">
        <text>adenosine 3',5'-bisphosphate + H2O = AMP + phosphate</text>
        <dbReference type="Rhea" id="RHEA:10040"/>
        <dbReference type="ChEBI" id="CHEBI:15377"/>
        <dbReference type="ChEBI" id="CHEBI:43474"/>
        <dbReference type="ChEBI" id="CHEBI:58343"/>
        <dbReference type="ChEBI" id="CHEBI:456215"/>
        <dbReference type="EC" id="3.1.3.7"/>
    </reaction>
</comment>
<dbReference type="HAMAP" id="MF_02095">
    <property type="entry name" value="CysQ"/>
    <property type="match status" value="1"/>
</dbReference>
<feature type="binding site" evidence="9">
    <location>
        <position position="68"/>
    </location>
    <ligand>
        <name>Mg(2+)</name>
        <dbReference type="ChEBI" id="CHEBI:18420"/>
        <label>1</label>
    </ligand>
</feature>
<evidence type="ECO:0000313" key="11">
    <source>
        <dbReference type="Proteomes" id="UP001596996"/>
    </source>
</evidence>
<sequence length="269" mass="30729">MLLKPNFLLSVLKIAEQAGEYLNHFYARKLQIRKKLDNTPVTEADLFISQFLIQKLSNLTPKIPILSEESSYISLKEREGWKTYWLIDPLDGTQQFINRTGQFAVMISLIQDHRPVLGIIHCPIQQLTYYAIQGQGSYKQSNLKLIKLSPHFIDFERPIRIAVGSTKAEHKVRLILNPNYSYDFHICGASGLKGCLVAEGVVDCYVRIGETGEWDTAAAEIILTEIGGGIFDSHFQPLTYNQRNSLINPDFVMVGYSQLDWRKIFQFNL</sequence>
<feature type="binding site" evidence="9">
    <location>
        <position position="215"/>
    </location>
    <ligand>
        <name>Mg(2+)</name>
        <dbReference type="ChEBI" id="CHEBI:18420"/>
        <label>2</label>
    </ligand>
</feature>
<comment type="similarity">
    <text evidence="2 9">Belongs to the inositol monophosphatase superfamily. CysQ family.</text>
</comment>
<comment type="caution">
    <text evidence="10">The sequence shown here is derived from an EMBL/GenBank/DDBJ whole genome shotgun (WGS) entry which is preliminary data.</text>
</comment>
<reference evidence="11" key="1">
    <citation type="journal article" date="2019" name="Int. J. Syst. Evol. Microbiol.">
        <title>The Global Catalogue of Microorganisms (GCM) 10K type strain sequencing project: providing services to taxonomists for standard genome sequencing and annotation.</title>
        <authorList>
            <consortium name="The Broad Institute Genomics Platform"/>
            <consortium name="The Broad Institute Genome Sequencing Center for Infectious Disease"/>
            <person name="Wu L."/>
            <person name="Ma J."/>
        </authorList>
    </citation>
    <scope>NUCLEOTIDE SEQUENCE [LARGE SCALE GENOMIC DNA]</scope>
    <source>
        <strain evidence="11">CCUG 61707</strain>
    </source>
</reference>
<dbReference type="NCBIfam" id="TIGR01331">
    <property type="entry name" value="bisphos_cysQ"/>
    <property type="match status" value="1"/>
</dbReference>
<gene>
    <name evidence="9 10" type="primary">cysQ</name>
    <name evidence="10" type="ORF">ACFQ02_07700</name>
</gene>
<proteinExistence type="inferred from homology"/>
<keyword evidence="3 9" id="KW-1003">Cell membrane</keyword>
<keyword evidence="6 9" id="KW-0378">Hydrolase</keyword>
<protein>
    <recommendedName>
        <fullName evidence="9">3'(2'),5'-bisphosphate nucleotidase CysQ</fullName>
        <ecNumber evidence="9">3.1.3.7</ecNumber>
    </recommendedName>
    <alternativeName>
        <fullName evidence="9">3'(2'),5-bisphosphonucleoside 3'(2')-phosphohydrolase</fullName>
    </alternativeName>
    <alternativeName>
        <fullName evidence="9">3'-phosphoadenosine 5'-phosphate phosphatase</fullName>
        <shortName evidence="9">PAP phosphatase</shortName>
    </alternativeName>
</protein>
<evidence type="ECO:0000256" key="4">
    <source>
        <dbReference type="ARBA" id="ARBA00022519"/>
    </source>
</evidence>
<dbReference type="EC" id="3.1.3.7" evidence="9"/>
<dbReference type="InterPro" id="IPR006240">
    <property type="entry name" value="CysQ"/>
</dbReference>
<dbReference type="Gene3D" id="3.30.540.10">
    <property type="entry name" value="Fructose-1,6-Bisphosphatase, subunit A, domain 1"/>
    <property type="match status" value="1"/>
</dbReference>
<keyword evidence="11" id="KW-1185">Reference proteome</keyword>
<feature type="binding site" evidence="9">
    <location>
        <position position="68"/>
    </location>
    <ligand>
        <name>substrate</name>
    </ligand>
</feature>
<feature type="binding site" evidence="9">
    <location>
        <position position="215"/>
    </location>
    <ligand>
        <name>substrate</name>
    </ligand>
</feature>
<feature type="binding site" evidence="9">
    <location>
        <position position="88"/>
    </location>
    <ligand>
        <name>Mg(2+)</name>
        <dbReference type="ChEBI" id="CHEBI:18420"/>
        <label>1</label>
    </ligand>
</feature>
<organism evidence="10 11">
    <name type="scientific">Seminibacterium arietis</name>
    <dbReference type="NCBI Taxonomy" id="1173502"/>
    <lineage>
        <taxon>Bacteria</taxon>
        <taxon>Pseudomonadati</taxon>
        <taxon>Pseudomonadota</taxon>
        <taxon>Gammaproteobacteria</taxon>
        <taxon>Pasteurellales</taxon>
        <taxon>Pasteurellaceae</taxon>
        <taxon>Seminibacterium</taxon>
    </lineage>
</organism>
<comment type="subcellular location">
    <subcellularLocation>
        <location evidence="9">Cell inner membrane</location>
        <topology evidence="9">Peripheral membrane protein</topology>
        <orientation evidence="9">Cytoplasmic side</orientation>
    </subcellularLocation>
</comment>
<dbReference type="PANTHER" id="PTHR43028">
    <property type="entry name" value="3'(2'),5'-BISPHOSPHATE NUCLEOTIDASE 1"/>
    <property type="match status" value="1"/>
</dbReference>
<comment type="cofactor">
    <cofactor evidence="9">
        <name>Mg(2+)</name>
        <dbReference type="ChEBI" id="CHEBI:18420"/>
    </cofactor>
</comment>
<feature type="binding site" evidence="9">
    <location>
        <position position="90"/>
    </location>
    <ligand>
        <name>Mg(2+)</name>
        <dbReference type="ChEBI" id="CHEBI:18420"/>
        <label>1</label>
    </ligand>
</feature>
<dbReference type="InterPro" id="IPR050725">
    <property type="entry name" value="CysQ/Inositol_MonoPase"/>
</dbReference>
<name>A0ABW3I9T2_9PAST</name>
<dbReference type="PRINTS" id="PR00377">
    <property type="entry name" value="IMPHPHTASES"/>
</dbReference>
<dbReference type="GO" id="GO:0008441">
    <property type="term" value="F:3'(2'),5'-bisphosphate nucleotidase activity"/>
    <property type="evidence" value="ECO:0007669"/>
    <property type="project" value="UniProtKB-EC"/>
</dbReference>
<evidence type="ECO:0000256" key="7">
    <source>
        <dbReference type="ARBA" id="ARBA00022842"/>
    </source>
</evidence>
<dbReference type="PROSITE" id="PS00630">
    <property type="entry name" value="IMP_2"/>
    <property type="match status" value="1"/>
</dbReference>
<dbReference type="CDD" id="cd01638">
    <property type="entry name" value="CysQ"/>
    <property type="match status" value="1"/>
</dbReference>
<keyword evidence="4 9" id="KW-0997">Cell inner membrane</keyword>
<feature type="binding site" evidence="9">
    <location>
        <position position="91"/>
    </location>
    <ligand>
        <name>Mg(2+)</name>
        <dbReference type="ChEBI" id="CHEBI:18420"/>
        <label>2</label>
    </ligand>
</feature>
<evidence type="ECO:0000256" key="8">
    <source>
        <dbReference type="ARBA" id="ARBA00023136"/>
    </source>
</evidence>
<keyword evidence="8 9" id="KW-0472">Membrane</keyword>
<keyword evidence="7 9" id="KW-0460">Magnesium</keyword>
<evidence type="ECO:0000256" key="5">
    <source>
        <dbReference type="ARBA" id="ARBA00022723"/>
    </source>
</evidence>
<dbReference type="RefSeq" id="WP_380821380.1">
    <property type="nucleotide sequence ID" value="NZ_JBHTJN010000012.1"/>
</dbReference>
<dbReference type="InterPro" id="IPR000760">
    <property type="entry name" value="Inositol_monophosphatase-like"/>
</dbReference>
<dbReference type="Pfam" id="PF00459">
    <property type="entry name" value="Inositol_P"/>
    <property type="match status" value="1"/>
</dbReference>
<evidence type="ECO:0000313" key="10">
    <source>
        <dbReference type="EMBL" id="MFD0966721.1"/>
    </source>
</evidence>
<dbReference type="SUPFAM" id="SSF56655">
    <property type="entry name" value="Carbohydrate phosphatase"/>
    <property type="match status" value="1"/>
</dbReference>
<dbReference type="InterPro" id="IPR020550">
    <property type="entry name" value="Inositol_monophosphatase_CS"/>
</dbReference>
<dbReference type="Gene3D" id="3.40.190.80">
    <property type="match status" value="1"/>
</dbReference>
<comment type="function">
    <text evidence="9">Converts adenosine-3',5'-bisphosphate (PAP) to AMP.</text>
</comment>
<dbReference type="EMBL" id="JBHTJN010000012">
    <property type="protein sequence ID" value="MFD0966721.1"/>
    <property type="molecule type" value="Genomic_DNA"/>
</dbReference>
<dbReference type="InterPro" id="IPR020583">
    <property type="entry name" value="Inositol_monoP_metal-BS"/>
</dbReference>
<evidence type="ECO:0000256" key="6">
    <source>
        <dbReference type="ARBA" id="ARBA00022801"/>
    </source>
</evidence>
<accession>A0ABW3I9T2</accession>
<dbReference type="Proteomes" id="UP001596996">
    <property type="component" value="Unassembled WGS sequence"/>
</dbReference>
<dbReference type="PANTHER" id="PTHR43028:SF7">
    <property type="entry name" value="3'(2'),5'-BISPHOSPHATE NUCLEOTIDASE CYSQ"/>
    <property type="match status" value="1"/>
</dbReference>
<keyword evidence="5 9" id="KW-0479">Metal-binding</keyword>